<organism evidence="2 3">
    <name type="scientific">Methylopila turkensis</name>
    <dbReference type="NCBI Taxonomy" id="1437816"/>
    <lineage>
        <taxon>Bacteria</taxon>
        <taxon>Pseudomonadati</taxon>
        <taxon>Pseudomonadota</taxon>
        <taxon>Alphaproteobacteria</taxon>
        <taxon>Hyphomicrobiales</taxon>
        <taxon>Methylopilaceae</taxon>
        <taxon>Methylopila</taxon>
    </lineage>
</organism>
<protein>
    <submittedName>
        <fullName evidence="2">Uncharacterized protein</fullName>
    </submittedName>
</protein>
<reference evidence="2" key="1">
    <citation type="journal article" date="2014" name="Int. J. Syst. Evol. Microbiol.">
        <title>Complete genome sequence of Corynebacterium casei LMG S-19264T (=DSM 44701T), isolated from a smear-ripened cheese.</title>
        <authorList>
            <consortium name="US DOE Joint Genome Institute (JGI-PGF)"/>
            <person name="Walter F."/>
            <person name="Albersmeier A."/>
            <person name="Kalinowski J."/>
            <person name="Ruckert C."/>
        </authorList>
    </citation>
    <scope>NUCLEOTIDE SEQUENCE</scope>
    <source>
        <strain evidence="2">VKM B-2748</strain>
    </source>
</reference>
<evidence type="ECO:0000313" key="3">
    <source>
        <dbReference type="Proteomes" id="UP001143309"/>
    </source>
</evidence>
<feature type="region of interest" description="Disordered" evidence="1">
    <location>
        <begin position="169"/>
        <end position="200"/>
    </location>
</feature>
<dbReference type="AlphaFoldDB" id="A0A9W6N819"/>
<gene>
    <name evidence="2" type="ORF">GCM10008174_36050</name>
</gene>
<feature type="compositionally biased region" description="Basic residues" evidence="1">
    <location>
        <begin position="189"/>
        <end position="200"/>
    </location>
</feature>
<proteinExistence type="predicted"/>
<evidence type="ECO:0000256" key="1">
    <source>
        <dbReference type="SAM" id="MobiDB-lite"/>
    </source>
</evidence>
<evidence type="ECO:0000313" key="2">
    <source>
        <dbReference type="EMBL" id="GLK81864.1"/>
    </source>
</evidence>
<dbReference type="Proteomes" id="UP001143309">
    <property type="component" value="Unassembled WGS sequence"/>
</dbReference>
<dbReference type="EMBL" id="BSFL01000005">
    <property type="protein sequence ID" value="GLK81864.1"/>
    <property type="molecule type" value="Genomic_DNA"/>
</dbReference>
<sequence>MGTVSRDDAVTAFEPYFPIIRKAIDDAFAEWRAIETFRVDSGFGPSFYDRTKSNEVFDGIAKRAILRLGAEPGILVDIEAQTFKFAVKGIAARFKKAGDDKLGQNVTTQAVLAFVEADGELPGLGASGKVEFVWRPNDLWTRIDRVLMIARDGDQLLWEYEIEGEASSVIELPASPPPSSPASDDLVKPKVKPSKKTQDQ</sequence>
<reference evidence="2" key="2">
    <citation type="submission" date="2023-01" db="EMBL/GenBank/DDBJ databases">
        <authorList>
            <person name="Sun Q."/>
            <person name="Evtushenko L."/>
        </authorList>
    </citation>
    <scope>NUCLEOTIDE SEQUENCE</scope>
    <source>
        <strain evidence="2">VKM B-2748</strain>
    </source>
</reference>
<dbReference type="RefSeq" id="WP_271202324.1">
    <property type="nucleotide sequence ID" value="NZ_BSFL01000005.1"/>
</dbReference>
<accession>A0A9W6N819</accession>
<name>A0A9W6N819_9HYPH</name>
<comment type="caution">
    <text evidence="2">The sequence shown here is derived from an EMBL/GenBank/DDBJ whole genome shotgun (WGS) entry which is preliminary data.</text>
</comment>
<keyword evidence="3" id="KW-1185">Reference proteome</keyword>